<evidence type="ECO:0000313" key="2">
    <source>
        <dbReference type="Proteomes" id="UP000541444"/>
    </source>
</evidence>
<protein>
    <submittedName>
        <fullName evidence="1">Uncharacterized protein</fullName>
    </submittedName>
</protein>
<sequence>MNTTSMTVRILCLRKRLKPRTIENHTSLVLNIFGILCISIQNGIRRWSIEASIKSK</sequence>
<organism evidence="1 2">
    <name type="scientific">Kingdonia uniflora</name>
    <dbReference type="NCBI Taxonomy" id="39325"/>
    <lineage>
        <taxon>Eukaryota</taxon>
        <taxon>Viridiplantae</taxon>
        <taxon>Streptophyta</taxon>
        <taxon>Embryophyta</taxon>
        <taxon>Tracheophyta</taxon>
        <taxon>Spermatophyta</taxon>
        <taxon>Magnoliopsida</taxon>
        <taxon>Ranunculales</taxon>
        <taxon>Circaeasteraceae</taxon>
        <taxon>Kingdonia</taxon>
    </lineage>
</organism>
<dbReference type="EMBL" id="JACGCM010001311">
    <property type="protein sequence ID" value="KAF6156650.1"/>
    <property type="molecule type" value="Genomic_DNA"/>
</dbReference>
<keyword evidence="2" id="KW-1185">Reference proteome</keyword>
<dbReference type="AlphaFoldDB" id="A0A7J7MPD5"/>
<comment type="caution">
    <text evidence="1">The sequence shown here is derived from an EMBL/GenBank/DDBJ whole genome shotgun (WGS) entry which is preliminary data.</text>
</comment>
<proteinExistence type="predicted"/>
<evidence type="ECO:0000313" key="1">
    <source>
        <dbReference type="EMBL" id="KAF6156650.1"/>
    </source>
</evidence>
<gene>
    <name evidence="1" type="ORF">GIB67_017786</name>
</gene>
<feature type="non-terminal residue" evidence="1">
    <location>
        <position position="56"/>
    </location>
</feature>
<name>A0A7J7MPD5_9MAGN</name>
<reference evidence="1 2" key="1">
    <citation type="journal article" date="2020" name="IScience">
        <title>Genome Sequencing of the Endangered Kingdonia uniflora (Circaeasteraceae, Ranunculales) Reveals Potential Mechanisms of Evolutionary Specialization.</title>
        <authorList>
            <person name="Sun Y."/>
            <person name="Deng T."/>
            <person name="Zhang A."/>
            <person name="Moore M.J."/>
            <person name="Landis J.B."/>
            <person name="Lin N."/>
            <person name="Zhang H."/>
            <person name="Zhang X."/>
            <person name="Huang J."/>
            <person name="Zhang X."/>
            <person name="Sun H."/>
            <person name="Wang H."/>
        </authorList>
    </citation>
    <scope>NUCLEOTIDE SEQUENCE [LARGE SCALE GENOMIC DNA]</scope>
    <source>
        <strain evidence="1">TB1705</strain>
        <tissue evidence="1">Leaf</tissue>
    </source>
</reference>
<dbReference type="Proteomes" id="UP000541444">
    <property type="component" value="Unassembled WGS sequence"/>
</dbReference>
<accession>A0A7J7MPD5</accession>